<keyword evidence="3" id="KW-1185">Reference proteome</keyword>
<sequence>MTILSTGVSFASAAAVIAMSTATPTYAAPAKSTGAKVHCYGVNTCKGTSDCKTASNDCRGLNDCKGTGFKEMTVRACKAAGGSTTEPK</sequence>
<feature type="chain" id="PRO_5047149857" description="Silver efflux pump" evidence="1">
    <location>
        <begin position="28"/>
        <end position="88"/>
    </location>
</feature>
<gene>
    <name evidence="2" type="ORF">ABS767_01580</name>
</gene>
<feature type="signal peptide" evidence="1">
    <location>
        <begin position="1"/>
        <end position="27"/>
    </location>
</feature>
<protein>
    <recommendedName>
        <fullName evidence="4">Silver efflux pump</fullName>
    </recommendedName>
</protein>
<dbReference type="RefSeq" id="WP_408076608.1">
    <property type="nucleotide sequence ID" value="NZ_JBELQC010000001.1"/>
</dbReference>
<keyword evidence="1" id="KW-0732">Signal</keyword>
<accession>A0ABW8YKA7</accession>
<name>A0ABW8YKA7_9SPHN</name>
<dbReference type="EMBL" id="JBELQC010000001">
    <property type="protein sequence ID" value="MFL9839641.1"/>
    <property type="molecule type" value="Genomic_DNA"/>
</dbReference>
<reference evidence="2 3" key="1">
    <citation type="submission" date="2024-06" db="EMBL/GenBank/DDBJ databases">
        <authorList>
            <person name="Kaempfer P."/>
            <person name="Viver T."/>
        </authorList>
    </citation>
    <scope>NUCLEOTIDE SEQUENCE [LARGE SCALE GENOMIC DNA]</scope>
    <source>
        <strain evidence="2 3">ST-64</strain>
    </source>
</reference>
<organism evidence="2 3">
    <name type="scientific">Sphingomonas plantiphila</name>
    <dbReference type="NCBI Taxonomy" id="3163295"/>
    <lineage>
        <taxon>Bacteria</taxon>
        <taxon>Pseudomonadati</taxon>
        <taxon>Pseudomonadota</taxon>
        <taxon>Alphaproteobacteria</taxon>
        <taxon>Sphingomonadales</taxon>
        <taxon>Sphingomonadaceae</taxon>
        <taxon>Sphingomonas</taxon>
    </lineage>
</organism>
<evidence type="ECO:0000256" key="1">
    <source>
        <dbReference type="SAM" id="SignalP"/>
    </source>
</evidence>
<comment type="caution">
    <text evidence="2">The sequence shown here is derived from an EMBL/GenBank/DDBJ whole genome shotgun (WGS) entry which is preliminary data.</text>
</comment>
<evidence type="ECO:0008006" key="4">
    <source>
        <dbReference type="Google" id="ProtNLM"/>
    </source>
</evidence>
<evidence type="ECO:0000313" key="2">
    <source>
        <dbReference type="EMBL" id="MFL9839641.1"/>
    </source>
</evidence>
<proteinExistence type="predicted"/>
<dbReference type="Proteomes" id="UP001629244">
    <property type="component" value="Unassembled WGS sequence"/>
</dbReference>
<evidence type="ECO:0000313" key="3">
    <source>
        <dbReference type="Proteomes" id="UP001629244"/>
    </source>
</evidence>